<dbReference type="EMBL" id="BNBE01000001">
    <property type="protein sequence ID" value="GHF79388.1"/>
    <property type="molecule type" value="Genomic_DNA"/>
</dbReference>
<accession>A0A919BCE2</accession>
<proteinExistence type="predicted"/>
<gene>
    <name evidence="1" type="ORF">GCM10017667_03590</name>
</gene>
<sequence length="77" mass="7682">MGAAGGVVSGGSAREQPVTASTINRLAASGRCTGRPPSVGKVWTYIACGGRDSQEGVVGGVRFTGNVTLRSRFPGGS</sequence>
<dbReference type="Proteomes" id="UP000632849">
    <property type="component" value="Unassembled WGS sequence"/>
</dbReference>
<protein>
    <submittedName>
        <fullName evidence="1">Uncharacterized protein</fullName>
    </submittedName>
</protein>
<reference evidence="1" key="2">
    <citation type="submission" date="2020-09" db="EMBL/GenBank/DDBJ databases">
        <authorList>
            <person name="Sun Q."/>
            <person name="Ohkuma M."/>
        </authorList>
    </citation>
    <scope>NUCLEOTIDE SEQUENCE</scope>
    <source>
        <strain evidence="1">JCM 4122</strain>
    </source>
</reference>
<organism evidence="1 2">
    <name type="scientific">Streptomyces filamentosus</name>
    <name type="common">Streptomyces roseosporus</name>
    <dbReference type="NCBI Taxonomy" id="67294"/>
    <lineage>
        <taxon>Bacteria</taxon>
        <taxon>Bacillati</taxon>
        <taxon>Actinomycetota</taxon>
        <taxon>Actinomycetes</taxon>
        <taxon>Kitasatosporales</taxon>
        <taxon>Streptomycetaceae</taxon>
        <taxon>Streptomyces</taxon>
    </lineage>
</organism>
<dbReference type="AlphaFoldDB" id="A0A919BCE2"/>
<evidence type="ECO:0000313" key="1">
    <source>
        <dbReference type="EMBL" id="GHF79388.1"/>
    </source>
</evidence>
<comment type="caution">
    <text evidence="1">The sequence shown here is derived from an EMBL/GenBank/DDBJ whole genome shotgun (WGS) entry which is preliminary data.</text>
</comment>
<evidence type="ECO:0000313" key="2">
    <source>
        <dbReference type="Proteomes" id="UP000632849"/>
    </source>
</evidence>
<name>A0A919BCE2_STRFL</name>
<keyword evidence="2" id="KW-1185">Reference proteome</keyword>
<reference evidence="1" key="1">
    <citation type="journal article" date="2014" name="Int. J. Syst. Evol. Microbiol.">
        <title>Complete genome sequence of Corynebacterium casei LMG S-19264T (=DSM 44701T), isolated from a smear-ripened cheese.</title>
        <authorList>
            <consortium name="US DOE Joint Genome Institute (JGI-PGF)"/>
            <person name="Walter F."/>
            <person name="Albersmeier A."/>
            <person name="Kalinowski J."/>
            <person name="Ruckert C."/>
        </authorList>
    </citation>
    <scope>NUCLEOTIDE SEQUENCE</scope>
    <source>
        <strain evidence="1">JCM 4122</strain>
    </source>
</reference>